<reference evidence="1 2" key="1">
    <citation type="journal article" date="2021" name="Elife">
        <title>Chloroplast acquisition without the gene transfer in kleptoplastic sea slugs, Plakobranchus ocellatus.</title>
        <authorList>
            <person name="Maeda T."/>
            <person name="Takahashi S."/>
            <person name="Yoshida T."/>
            <person name="Shimamura S."/>
            <person name="Takaki Y."/>
            <person name="Nagai Y."/>
            <person name="Toyoda A."/>
            <person name="Suzuki Y."/>
            <person name="Arimoto A."/>
            <person name="Ishii H."/>
            <person name="Satoh N."/>
            <person name="Nishiyama T."/>
            <person name="Hasebe M."/>
            <person name="Maruyama T."/>
            <person name="Minagawa J."/>
            <person name="Obokata J."/>
            <person name="Shigenobu S."/>
        </authorList>
    </citation>
    <scope>NUCLEOTIDE SEQUENCE [LARGE SCALE GENOMIC DNA]</scope>
</reference>
<evidence type="ECO:0000313" key="1">
    <source>
        <dbReference type="EMBL" id="GFS12150.1"/>
    </source>
</evidence>
<dbReference type="Proteomes" id="UP000762676">
    <property type="component" value="Unassembled WGS sequence"/>
</dbReference>
<comment type="caution">
    <text evidence="1">The sequence shown here is derived from an EMBL/GenBank/DDBJ whole genome shotgun (WGS) entry which is preliminary data.</text>
</comment>
<proteinExistence type="predicted"/>
<accession>A0AAV4IPV6</accession>
<gene>
    <name evidence="1" type="ORF">ElyMa_006690300</name>
</gene>
<organism evidence="1 2">
    <name type="scientific">Elysia marginata</name>
    <dbReference type="NCBI Taxonomy" id="1093978"/>
    <lineage>
        <taxon>Eukaryota</taxon>
        <taxon>Metazoa</taxon>
        <taxon>Spiralia</taxon>
        <taxon>Lophotrochozoa</taxon>
        <taxon>Mollusca</taxon>
        <taxon>Gastropoda</taxon>
        <taxon>Heterobranchia</taxon>
        <taxon>Euthyneura</taxon>
        <taxon>Panpulmonata</taxon>
        <taxon>Sacoglossa</taxon>
        <taxon>Placobranchoidea</taxon>
        <taxon>Plakobranchidae</taxon>
        <taxon>Elysia</taxon>
    </lineage>
</organism>
<dbReference type="AlphaFoldDB" id="A0AAV4IPV6"/>
<keyword evidence="2" id="KW-1185">Reference proteome</keyword>
<dbReference type="EMBL" id="BMAT01013394">
    <property type="protein sequence ID" value="GFS12150.1"/>
    <property type="molecule type" value="Genomic_DNA"/>
</dbReference>
<evidence type="ECO:0000313" key="2">
    <source>
        <dbReference type="Proteomes" id="UP000762676"/>
    </source>
</evidence>
<sequence length="110" mass="12280">MHYFEPSGTTLQPSPPLISIIHHPCITVNPQALPCNHQHHSSSYTPPCTVQHRHALPNTVQHHLAPSSTTLHCSIPLYTIHCSLPPYTVQYHLTSLSTTLHHRGPSYTVQ</sequence>
<protein>
    <submittedName>
        <fullName evidence="1">Uncharacterized protein</fullName>
    </submittedName>
</protein>
<name>A0AAV4IPV6_9GAST</name>